<evidence type="ECO:0000313" key="1">
    <source>
        <dbReference type="EMBL" id="CBW87183.1"/>
    </source>
</evidence>
<dbReference type="HOGENOM" id="CLU_2382677_0_0_9"/>
<sequence length="94" mass="10456">MVLQNEVIDMLTVVLKLKPLNFIKQVLTMFCSINGLALNANNDLRNLVLNKYSNRINKDNVRIYMYISGGSIYKTTTALIGGTSISGVFSEIIV</sequence>
<evidence type="ECO:0000313" key="2">
    <source>
        <dbReference type="Proteomes" id="UP000001286"/>
    </source>
</evidence>
<dbReference type="KEGG" id="liv:LIV_2681"/>
<dbReference type="EMBL" id="FR687253">
    <property type="protein sequence ID" value="CBW87183.1"/>
    <property type="molecule type" value="Genomic_DNA"/>
</dbReference>
<dbReference type="Proteomes" id="UP000001286">
    <property type="component" value="Chromosome"/>
</dbReference>
<accession>G2Z991</accession>
<name>G2Z991_LISIP</name>
<organism evidence="1 2">
    <name type="scientific">Listeria ivanovii (strain ATCC BAA-678 / PAM 55)</name>
    <dbReference type="NCBI Taxonomy" id="881621"/>
    <lineage>
        <taxon>Bacteria</taxon>
        <taxon>Bacillati</taxon>
        <taxon>Bacillota</taxon>
        <taxon>Bacilli</taxon>
        <taxon>Bacillales</taxon>
        <taxon>Listeriaceae</taxon>
        <taxon>Listeria</taxon>
    </lineage>
</organism>
<reference evidence="1 2" key="1">
    <citation type="journal article" date="2011" name="J. Bacteriol.">
        <title>Complete genome sequence of the animal pathogen Listeria ivanovii, which provides insights into host specificities and evolution of the genus Listeria.</title>
        <authorList>
            <person name="Buchrieser C."/>
            <person name="Rusniok C."/>
            <person name="Garrido P."/>
            <person name="Hain T."/>
            <person name="Scortti M."/>
            <person name="Lampidis R."/>
            <person name="Karst U."/>
            <person name="Chakraborty T."/>
            <person name="Cossart P."/>
            <person name="Kreft J."/>
            <person name="Vazquez-Boland J.A."/>
            <person name="Goebel W."/>
            <person name="Glaser P."/>
        </authorList>
    </citation>
    <scope>NUCLEOTIDE SEQUENCE [LARGE SCALE GENOMIC DNA]</scope>
    <source>
        <strain evidence="2">ATCC BAA-678 / PAM 55</strain>
    </source>
</reference>
<protein>
    <submittedName>
        <fullName evidence="1">Uncharacterized protein</fullName>
    </submittedName>
</protein>
<gene>
    <name evidence="1" type="ordered locus">LIV_2681</name>
</gene>
<dbReference type="AlphaFoldDB" id="G2Z991"/>
<proteinExistence type="predicted"/>